<dbReference type="CDD" id="cd00009">
    <property type="entry name" value="AAA"/>
    <property type="match status" value="1"/>
</dbReference>
<dbReference type="Proteomes" id="UP000178612">
    <property type="component" value="Unassembled WGS sequence"/>
</dbReference>
<dbReference type="Gene3D" id="1.10.8.60">
    <property type="match status" value="1"/>
</dbReference>
<evidence type="ECO:0000259" key="10">
    <source>
        <dbReference type="PROSITE" id="PS51903"/>
    </source>
</evidence>
<dbReference type="GO" id="GO:0005524">
    <property type="term" value="F:ATP binding"/>
    <property type="evidence" value="ECO:0007669"/>
    <property type="project" value="UniProtKB-KW"/>
</dbReference>
<protein>
    <submittedName>
        <fullName evidence="11">ATP-dependent chaperone ClpB</fullName>
    </submittedName>
</protein>
<feature type="domain" description="Clp R" evidence="10">
    <location>
        <begin position="4"/>
        <end position="149"/>
    </location>
</feature>
<dbReference type="InterPro" id="IPR003593">
    <property type="entry name" value="AAA+_ATPase"/>
</dbReference>
<dbReference type="SUPFAM" id="SSF52540">
    <property type="entry name" value="P-loop containing nucleoside triphosphate hydrolases"/>
    <property type="match status" value="2"/>
</dbReference>
<dbReference type="InterPro" id="IPR003959">
    <property type="entry name" value="ATPase_AAA_core"/>
</dbReference>
<evidence type="ECO:0000256" key="3">
    <source>
        <dbReference type="ARBA" id="ARBA00022741"/>
    </source>
</evidence>
<dbReference type="GO" id="GO:0034605">
    <property type="term" value="P:cellular response to heat"/>
    <property type="evidence" value="ECO:0007669"/>
    <property type="project" value="TreeGrafter"/>
</dbReference>
<dbReference type="FunFam" id="3.40.50.300:FF:000025">
    <property type="entry name" value="ATP-dependent Clp protease subunit"/>
    <property type="match status" value="1"/>
</dbReference>
<dbReference type="Pfam" id="PF02861">
    <property type="entry name" value="Clp_N"/>
    <property type="match status" value="1"/>
</dbReference>
<dbReference type="PANTHER" id="PTHR11638">
    <property type="entry name" value="ATP-DEPENDENT CLP PROTEASE"/>
    <property type="match status" value="1"/>
</dbReference>
<evidence type="ECO:0000256" key="5">
    <source>
        <dbReference type="ARBA" id="ARBA00023186"/>
    </source>
</evidence>
<dbReference type="InterPro" id="IPR001270">
    <property type="entry name" value="ClpA/B"/>
</dbReference>
<feature type="coiled-coil region" evidence="9">
    <location>
        <begin position="414"/>
        <end position="575"/>
    </location>
</feature>
<name>A0A1G2T1T0_9BACT</name>
<reference evidence="11 12" key="1">
    <citation type="journal article" date="2016" name="Nat. Commun.">
        <title>Thousands of microbial genomes shed light on interconnected biogeochemical processes in an aquifer system.</title>
        <authorList>
            <person name="Anantharaman K."/>
            <person name="Brown C.T."/>
            <person name="Hug L.A."/>
            <person name="Sharon I."/>
            <person name="Castelle C.J."/>
            <person name="Probst A.J."/>
            <person name="Thomas B.C."/>
            <person name="Singh A."/>
            <person name="Wilkins M.J."/>
            <person name="Karaoz U."/>
            <person name="Brodie E.L."/>
            <person name="Williams K.H."/>
            <person name="Hubbard S.S."/>
            <person name="Banfield J.F."/>
        </authorList>
    </citation>
    <scope>NUCLEOTIDE SEQUENCE [LARGE SCALE GENOMIC DNA]</scope>
</reference>
<dbReference type="FunFam" id="3.40.50.300:FF:000010">
    <property type="entry name" value="Chaperone clpB 1, putative"/>
    <property type="match status" value="1"/>
</dbReference>
<dbReference type="PROSITE" id="PS00870">
    <property type="entry name" value="CLPAB_1"/>
    <property type="match status" value="1"/>
</dbReference>
<dbReference type="SUPFAM" id="SSF81923">
    <property type="entry name" value="Double Clp-N motif"/>
    <property type="match status" value="1"/>
</dbReference>
<dbReference type="CDD" id="cd19499">
    <property type="entry name" value="RecA-like_ClpB_Hsp104-like"/>
    <property type="match status" value="1"/>
</dbReference>
<dbReference type="InterPro" id="IPR004176">
    <property type="entry name" value="Clp_R_N"/>
</dbReference>
<organism evidence="11 12">
    <name type="scientific">Candidatus Zambryskibacteria bacterium RIFCSPHIGHO2_01_FULL_49_18</name>
    <dbReference type="NCBI Taxonomy" id="1802740"/>
    <lineage>
        <taxon>Bacteria</taxon>
        <taxon>Candidatus Zambryskiibacteriota</taxon>
    </lineage>
</organism>
<comment type="subunit">
    <text evidence="6">Homohexamer. The oligomerization is ATP-dependent.</text>
</comment>
<dbReference type="Pfam" id="PF17871">
    <property type="entry name" value="AAA_lid_9"/>
    <property type="match status" value="1"/>
</dbReference>
<dbReference type="Pfam" id="PF00004">
    <property type="entry name" value="AAA"/>
    <property type="match status" value="1"/>
</dbReference>
<evidence type="ECO:0000256" key="2">
    <source>
        <dbReference type="ARBA" id="ARBA00022737"/>
    </source>
</evidence>
<dbReference type="EMBL" id="MHVJ01000013">
    <property type="protein sequence ID" value="OHA91240.1"/>
    <property type="molecule type" value="Genomic_DNA"/>
</dbReference>
<evidence type="ECO:0000313" key="11">
    <source>
        <dbReference type="EMBL" id="OHA91240.1"/>
    </source>
</evidence>
<dbReference type="SMART" id="SM00382">
    <property type="entry name" value="AAA"/>
    <property type="match status" value="2"/>
</dbReference>
<proteinExistence type="inferred from homology"/>
<dbReference type="Pfam" id="PF10431">
    <property type="entry name" value="ClpB_D2-small"/>
    <property type="match status" value="1"/>
</dbReference>
<dbReference type="AlphaFoldDB" id="A0A1G2T1T0"/>
<evidence type="ECO:0000256" key="4">
    <source>
        <dbReference type="ARBA" id="ARBA00022840"/>
    </source>
</evidence>
<evidence type="ECO:0000256" key="8">
    <source>
        <dbReference type="RuleBase" id="RU004432"/>
    </source>
</evidence>
<dbReference type="InterPro" id="IPR027417">
    <property type="entry name" value="P-loop_NTPase"/>
</dbReference>
<dbReference type="PROSITE" id="PS51903">
    <property type="entry name" value="CLP_R"/>
    <property type="match status" value="1"/>
</dbReference>
<evidence type="ECO:0000256" key="6">
    <source>
        <dbReference type="ARBA" id="ARBA00026057"/>
    </source>
</evidence>
<dbReference type="Gene3D" id="3.40.50.300">
    <property type="entry name" value="P-loop containing nucleotide triphosphate hydrolases"/>
    <property type="match status" value="3"/>
</dbReference>
<dbReference type="Gene3D" id="1.10.1780.10">
    <property type="entry name" value="Clp, N-terminal domain"/>
    <property type="match status" value="1"/>
</dbReference>
<gene>
    <name evidence="11" type="ORF">A2758_02100</name>
</gene>
<dbReference type="FunFam" id="3.40.50.300:FF:000120">
    <property type="entry name" value="ATP-dependent chaperone ClpB"/>
    <property type="match status" value="1"/>
</dbReference>
<dbReference type="InterPro" id="IPR018368">
    <property type="entry name" value="ClpA/B_CS1"/>
</dbReference>
<keyword evidence="2 7" id="KW-0677">Repeat</keyword>
<accession>A0A1G2T1T0</accession>
<dbReference type="InterPro" id="IPR050130">
    <property type="entry name" value="ClpA_ClpB"/>
</dbReference>
<evidence type="ECO:0000256" key="9">
    <source>
        <dbReference type="SAM" id="Coils"/>
    </source>
</evidence>
<comment type="caution">
    <text evidence="11">The sequence shown here is derived from an EMBL/GenBank/DDBJ whole genome shotgun (WGS) entry which is preliminary data.</text>
</comment>
<keyword evidence="3 8" id="KW-0547">Nucleotide-binding</keyword>
<dbReference type="Pfam" id="PF07724">
    <property type="entry name" value="AAA_2"/>
    <property type="match status" value="1"/>
</dbReference>
<dbReference type="InterPro" id="IPR028299">
    <property type="entry name" value="ClpA/B_CS2"/>
</dbReference>
<dbReference type="InterPro" id="IPR019489">
    <property type="entry name" value="Clp_ATPase_C"/>
</dbReference>
<dbReference type="PROSITE" id="PS00871">
    <property type="entry name" value="CLPAB_2"/>
    <property type="match status" value="1"/>
</dbReference>
<keyword evidence="9" id="KW-0175">Coiled coil</keyword>
<evidence type="ECO:0000256" key="7">
    <source>
        <dbReference type="PROSITE-ProRule" id="PRU01251"/>
    </source>
</evidence>
<comment type="similarity">
    <text evidence="1 8">Belongs to the ClpA/ClpB family.</text>
</comment>
<dbReference type="GO" id="GO:0016887">
    <property type="term" value="F:ATP hydrolysis activity"/>
    <property type="evidence" value="ECO:0007669"/>
    <property type="project" value="InterPro"/>
</dbReference>
<keyword evidence="5 8" id="KW-0143">Chaperone</keyword>
<dbReference type="PRINTS" id="PR00300">
    <property type="entry name" value="CLPPROTEASEA"/>
</dbReference>
<dbReference type="GO" id="GO:0005737">
    <property type="term" value="C:cytoplasm"/>
    <property type="evidence" value="ECO:0007669"/>
    <property type="project" value="TreeGrafter"/>
</dbReference>
<evidence type="ECO:0000256" key="1">
    <source>
        <dbReference type="ARBA" id="ARBA00008675"/>
    </source>
</evidence>
<evidence type="ECO:0000313" key="12">
    <source>
        <dbReference type="Proteomes" id="UP000178612"/>
    </source>
</evidence>
<dbReference type="InterPro" id="IPR041546">
    <property type="entry name" value="ClpA/ClpB_AAA_lid"/>
</dbReference>
<dbReference type="SMART" id="SM01086">
    <property type="entry name" value="ClpB_D2-small"/>
    <property type="match status" value="1"/>
</dbReference>
<dbReference type="PANTHER" id="PTHR11638:SF18">
    <property type="entry name" value="HEAT SHOCK PROTEIN 104"/>
    <property type="match status" value="1"/>
</dbReference>
<sequence>MQHFNQFTTKAKEVIRKAHELAIERGQNHVNPIHLLAALLLQEESMVVSILEKMDVDTILLTDTVLDAIEGTDSGQTISPSYQIYLTPELAHAIEASSKVANSLGDEFVSTEHLFLSVLDVPGEARDMLLKMRIDRQTVLRVLEEVKKEKPEESKETKKFKSLVKYTRSLTTLAKHNKLDPVIGRDEEISRIIQILSRRTKNNPILIGEAGVGKTAIAEGLATRIASGNVPESLRDKELVSLDLGLLIAGTKYRGEFEERLKNIIKDIERSEGRVILFIDEIHTIVGAGAAEGSMDASNMLKPPLARGELRAIGATTLKEYQKHIEKDPALTRRFQPVYVQEPSVDDAMTILRGLKERYELYHGVRITDDAIQAAVTLSSRYITDRFLPDKAVDLIDEAASHLKISLENMPPVLQEAQSKTMKLEIEKEALKKEEKNPKVKTRLKEIDKEIADLKEKTSEIELKWKNEKQTVSEIKETKKNLEVLRLEAEAAEARADLSLAAELRYGKIPSVERELEVKSKRLKKLQSSRRILKEEITGADIASIVSNWTGIPVTRMLEEEAQKLSRMEEHLKNRIVGQGEAVKKIADTVKRSRAGISDPNRPIGSFIFLGPTGVGKTELTKALAEFMFDDEKALIRIDMSELMEKHAVSKLIGAPPGYVGFEEGSSFAESVRHRPYSVILFDEIEKAHPEVFNILLQILDNGRLTDAKGRVINFKNTVIIMTSNIGAQYIDKMQSIGFSKGEEANYEAVKEKVLSTLKDHFRPEFLNRLDDIVIFDVLSRDAIKEIVRIQIDIIKKRLAEKEIELSVSDGVLDLLAKEGYNPQYGARPLKRMIQEKILNPVASMMIGNKVLSGGTVSVDVLNGPSTSLGASQFNFDVKKSARAARISTISPRNHAVLKK</sequence>
<dbReference type="InterPro" id="IPR036628">
    <property type="entry name" value="Clp_N_dom_sf"/>
</dbReference>
<keyword evidence="4 8" id="KW-0067">ATP-binding</keyword>